<feature type="domain" description="Methionyl-tRNA synthetase anticodon-binding" evidence="11">
    <location>
        <begin position="452"/>
        <end position="579"/>
    </location>
</feature>
<dbReference type="HAMAP" id="MF_01228">
    <property type="entry name" value="Met_tRNA_synth_type2"/>
    <property type="match status" value="1"/>
</dbReference>
<evidence type="ECO:0000256" key="5">
    <source>
        <dbReference type="ARBA" id="ARBA00022917"/>
    </source>
</evidence>
<dbReference type="PANTHER" id="PTHR43326:SF1">
    <property type="entry name" value="METHIONINE--TRNA LIGASE, MITOCHONDRIAL"/>
    <property type="match status" value="1"/>
</dbReference>
<feature type="domain" description="Methionyl/Leucyl tRNA synthetase" evidence="10">
    <location>
        <begin position="198"/>
        <end position="425"/>
    </location>
</feature>
<feature type="compositionally biased region" description="Basic and acidic residues" evidence="9">
    <location>
        <begin position="588"/>
        <end position="598"/>
    </location>
</feature>
<dbReference type="InterPro" id="IPR014758">
    <property type="entry name" value="Met-tRNA_synth"/>
</dbReference>
<dbReference type="GO" id="GO:0005524">
    <property type="term" value="F:ATP binding"/>
    <property type="evidence" value="ECO:0007669"/>
    <property type="project" value="UniProtKB-KW"/>
</dbReference>
<keyword evidence="3 8" id="KW-0547">Nucleotide-binding</keyword>
<keyword evidence="13" id="KW-1185">Reference proteome</keyword>
<dbReference type="InterPro" id="IPR015413">
    <property type="entry name" value="Methionyl/Leucyl_tRNA_Synth"/>
</dbReference>
<dbReference type="Proteomes" id="UP000327013">
    <property type="component" value="Chromosome 1"/>
</dbReference>
<dbReference type="InterPro" id="IPR014729">
    <property type="entry name" value="Rossmann-like_a/b/a_fold"/>
</dbReference>
<dbReference type="CDD" id="cd00814">
    <property type="entry name" value="MetRS_core"/>
    <property type="match status" value="1"/>
</dbReference>
<gene>
    <name evidence="12" type="ORF">FH972_001500</name>
</gene>
<comment type="similarity">
    <text evidence="8">Belongs to the class-I aminoacyl-tRNA synthetase family.</text>
</comment>
<protein>
    <recommendedName>
        <fullName evidence="1">methionine--tRNA ligase</fullName>
        <ecNumber evidence="1">6.1.1.10</ecNumber>
    </recommendedName>
</protein>
<dbReference type="InterPro" id="IPR033911">
    <property type="entry name" value="MetRS_core"/>
</dbReference>
<evidence type="ECO:0000256" key="7">
    <source>
        <dbReference type="ARBA" id="ARBA00047364"/>
    </source>
</evidence>
<keyword evidence="6 8" id="KW-0030">Aminoacyl-tRNA synthetase</keyword>
<dbReference type="FunFam" id="2.170.220.10:FF:000001">
    <property type="entry name" value="methionine--tRNA ligase, mitochondrial"/>
    <property type="match status" value="1"/>
</dbReference>
<dbReference type="EC" id="6.1.1.10" evidence="1"/>
<dbReference type="PRINTS" id="PR01041">
    <property type="entry name" value="TRNASYNTHMET"/>
</dbReference>
<proteinExistence type="inferred from homology"/>
<dbReference type="NCBIfam" id="NF008900">
    <property type="entry name" value="PRK12267.1"/>
    <property type="match status" value="1"/>
</dbReference>
<dbReference type="PANTHER" id="PTHR43326">
    <property type="entry name" value="METHIONYL-TRNA SYNTHETASE"/>
    <property type="match status" value="1"/>
</dbReference>
<dbReference type="SUPFAM" id="SSF52374">
    <property type="entry name" value="Nucleotidylyl transferase"/>
    <property type="match status" value="1"/>
</dbReference>
<dbReference type="InterPro" id="IPR041872">
    <property type="entry name" value="Anticodon_Met"/>
</dbReference>
<dbReference type="Gene3D" id="2.170.220.10">
    <property type="match status" value="1"/>
</dbReference>
<evidence type="ECO:0000313" key="12">
    <source>
        <dbReference type="EMBL" id="KAE7996810.1"/>
    </source>
</evidence>
<evidence type="ECO:0000256" key="6">
    <source>
        <dbReference type="ARBA" id="ARBA00023146"/>
    </source>
</evidence>
<dbReference type="NCBIfam" id="TIGR00398">
    <property type="entry name" value="metG"/>
    <property type="match status" value="1"/>
</dbReference>
<evidence type="ECO:0000256" key="1">
    <source>
        <dbReference type="ARBA" id="ARBA00012838"/>
    </source>
</evidence>
<evidence type="ECO:0000259" key="10">
    <source>
        <dbReference type="Pfam" id="PF09334"/>
    </source>
</evidence>
<evidence type="ECO:0000313" key="13">
    <source>
        <dbReference type="Proteomes" id="UP000327013"/>
    </source>
</evidence>
<dbReference type="Pfam" id="PF19303">
    <property type="entry name" value="Anticodon_3"/>
    <property type="match status" value="1"/>
</dbReference>
<evidence type="ECO:0000256" key="8">
    <source>
        <dbReference type="RuleBase" id="RU363039"/>
    </source>
</evidence>
<dbReference type="SUPFAM" id="SSF47323">
    <property type="entry name" value="Anticodon-binding domain of a subclass of class I aminoacyl-tRNA synthetases"/>
    <property type="match status" value="1"/>
</dbReference>
<dbReference type="Pfam" id="PF09334">
    <property type="entry name" value="tRNA-synt_1g"/>
    <property type="match status" value="1"/>
</dbReference>
<name>A0A5N6QF63_9ROSI</name>
<sequence length="607" mass="67520">MAARINQSIQNTLWLLNPLHHPLSHKVKPRLHFRRNSLFLSSSSAKRALSCTCTSASAMQDGGEPFVLTTPLYYVNAPPHMGSAYTTIAADAVARFQRLLGKKVVFITGTDEHGEKIATAAAAQGSNPSEHCDVISQAYKSLWKDLDISYDKFIRTTDPKHEAIVKEFYSRVLANGDIYRADYEGLYCVNCEEYKDEKELLDNNCCPMHLKPCVLRKEDNYFFALSKYQKLLEETLTENPNFVQPSFRLNEVQSWIKSGLRDFSISRASVDWGIPVPNDNKQTIYVWFDALLGYISALSQDKGQSNLQSAVSSGWPASLHLIGKDILRFHAVYWPAMLMSAGLSLPRMVFGHGFLTKDGMKMGKSLGNTLEPNDLVHKFGPDAVRYFFLREVEFGNDGDYSEDRFINIVNAHLANTIGNLLNRTLGLLKKNCQSTLVVDSIIAAKGNPFQGTVEKLVEKTRVHYEKLSLSSACEAILEIGNAGNSYMDERAPWSLFKQGGSASEAAAKDLVIIFEALRIIAIALSPVTPSLCWRIYGQLGFSKDQFDTVTWSETKWGGLKGGQIMAQPKPVFARIENRMEDEDGGGPAKKESTSKDRVPQAQGVAEA</sequence>
<keyword evidence="2 8" id="KW-0436">Ligase</keyword>
<reference evidence="12 13" key="1">
    <citation type="submission" date="2019-06" db="EMBL/GenBank/DDBJ databases">
        <title>A chromosomal-level reference genome of Carpinus fangiana (Coryloideae, Betulaceae).</title>
        <authorList>
            <person name="Yang X."/>
            <person name="Wang Z."/>
            <person name="Zhang L."/>
            <person name="Hao G."/>
            <person name="Liu J."/>
            <person name="Yang Y."/>
        </authorList>
    </citation>
    <scope>NUCLEOTIDE SEQUENCE [LARGE SCALE GENOMIC DNA]</scope>
    <source>
        <strain evidence="12">Cfa_2016G</strain>
        <tissue evidence="12">Leaf</tissue>
    </source>
</reference>
<dbReference type="FunFam" id="1.10.730.10:FF:000028">
    <property type="entry name" value="Methionine--tRNA ligase, chloroplastic/mitochondrial"/>
    <property type="match status" value="1"/>
</dbReference>
<comment type="catalytic activity">
    <reaction evidence="7">
        <text>tRNA(Met) + L-methionine + ATP = L-methionyl-tRNA(Met) + AMP + diphosphate</text>
        <dbReference type="Rhea" id="RHEA:13481"/>
        <dbReference type="Rhea" id="RHEA-COMP:9667"/>
        <dbReference type="Rhea" id="RHEA-COMP:9698"/>
        <dbReference type="ChEBI" id="CHEBI:30616"/>
        <dbReference type="ChEBI" id="CHEBI:33019"/>
        <dbReference type="ChEBI" id="CHEBI:57844"/>
        <dbReference type="ChEBI" id="CHEBI:78442"/>
        <dbReference type="ChEBI" id="CHEBI:78530"/>
        <dbReference type="ChEBI" id="CHEBI:456215"/>
        <dbReference type="EC" id="6.1.1.10"/>
    </reaction>
</comment>
<dbReference type="AlphaFoldDB" id="A0A5N6QF63"/>
<organism evidence="12 13">
    <name type="scientific">Carpinus fangiana</name>
    <dbReference type="NCBI Taxonomy" id="176857"/>
    <lineage>
        <taxon>Eukaryota</taxon>
        <taxon>Viridiplantae</taxon>
        <taxon>Streptophyta</taxon>
        <taxon>Embryophyta</taxon>
        <taxon>Tracheophyta</taxon>
        <taxon>Spermatophyta</taxon>
        <taxon>Magnoliopsida</taxon>
        <taxon>eudicotyledons</taxon>
        <taxon>Gunneridae</taxon>
        <taxon>Pentapetalae</taxon>
        <taxon>rosids</taxon>
        <taxon>fabids</taxon>
        <taxon>Fagales</taxon>
        <taxon>Betulaceae</taxon>
        <taxon>Carpinus</taxon>
    </lineage>
</organism>
<dbReference type="GO" id="GO:0006431">
    <property type="term" value="P:methionyl-tRNA aminoacylation"/>
    <property type="evidence" value="ECO:0007669"/>
    <property type="project" value="InterPro"/>
</dbReference>
<dbReference type="Gene3D" id="1.10.730.10">
    <property type="entry name" value="Isoleucyl-tRNA Synthetase, Domain 1"/>
    <property type="match status" value="1"/>
</dbReference>
<accession>A0A5N6QF63</accession>
<dbReference type="InterPro" id="IPR023457">
    <property type="entry name" value="Met-tRNA_synth_2"/>
</dbReference>
<evidence type="ECO:0000259" key="11">
    <source>
        <dbReference type="Pfam" id="PF19303"/>
    </source>
</evidence>
<keyword evidence="4 8" id="KW-0067">ATP-binding</keyword>
<keyword evidence="5 8" id="KW-0648">Protein biosynthesis</keyword>
<dbReference type="OrthoDB" id="24670at2759"/>
<dbReference type="EMBL" id="CM017321">
    <property type="protein sequence ID" value="KAE7996810.1"/>
    <property type="molecule type" value="Genomic_DNA"/>
</dbReference>
<evidence type="ECO:0000256" key="4">
    <source>
        <dbReference type="ARBA" id="ARBA00022840"/>
    </source>
</evidence>
<evidence type="ECO:0000256" key="9">
    <source>
        <dbReference type="SAM" id="MobiDB-lite"/>
    </source>
</evidence>
<evidence type="ECO:0000256" key="3">
    <source>
        <dbReference type="ARBA" id="ARBA00022741"/>
    </source>
</evidence>
<feature type="region of interest" description="Disordered" evidence="9">
    <location>
        <begin position="576"/>
        <end position="607"/>
    </location>
</feature>
<evidence type="ECO:0000256" key="2">
    <source>
        <dbReference type="ARBA" id="ARBA00022598"/>
    </source>
</evidence>
<dbReference type="GO" id="GO:0009570">
    <property type="term" value="C:chloroplast stroma"/>
    <property type="evidence" value="ECO:0007669"/>
    <property type="project" value="TreeGrafter"/>
</dbReference>
<dbReference type="Gene3D" id="3.40.50.620">
    <property type="entry name" value="HUPs"/>
    <property type="match status" value="1"/>
</dbReference>
<dbReference type="GO" id="GO:0005739">
    <property type="term" value="C:mitochondrion"/>
    <property type="evidence" value="ECO:0007669"/>
    <property type="project" value="UniProtKB-ARBA"/>
</dbReference>
<dbReference type="InterPro" id="IPR009080">
    <property type="entry name" value="tRNAsynth_Ia_anticodon-bd"/>
</dbReference>
<dbReference type="CDD" id="cd07957">
    <property type="entry name" value="Anticodon_Ia_Met"/>
    <property type="match status" value="1"/>
</dbReference>
<dbReference type="GO" id="GO:0004825">
    <property type="term" value="F:methionine-tRNA ligase activity"/>
    <property type="evidence" value="ECO:0007669"/>
    <property type="project" value="UniProtKB-EC"/>
</dbReference>